<protein>
    <submittedName>
        <fullName evidence="2">Uncharacterized protein</fullName>
    </submittedName>
</protein>
<evidence type="ECO:0000313" key="3">
    <source>
        <dbReference type="Proteomes" id="UP001362999"/>
    </source>
</evidence>
<accession>A0AAW0ADK9</accession>
<comment type="caution">
    <text evidence="2">The sequence shown here is derived from an EMBL/GenBank/DDBJ whole genome shotgun (WGS) entry which is preliminary data.</text>
</comment>
<dbReference type="EMBL" id="JAWWNJ010000071">
    <property type="protein sequence ID" value="KAK7007299.1"/>
    <property type="molecule type" value="Genomic_DNA"/>
</dbReference>
<name>A0AAW0ADK9_9AGAR</name>
<keyword evidence="3" id="KW-1185">Reference proteome</keyword>
<organism evidence="2 3">
    <name type="scientific">Favolaschia claudopus</name>
    <dbReference type="NCBI Taxonomy" id="2862362"/>
    <lineage>
        <taxon>Eukaryota</taxon>
        <taxon>Fungi</taxon>
        <taxon>Dikarya</taxon>
        <taxon>Basidiomycota</taxon>
        <taxon>Agaricomycotina</taxon>
        <taxon>Agaricomycetes</taxon>
        <taxon>Agaricomycetidae</taxon>
        <taxon>Agaricales</taxon>
        <taxon>Marasmiineae</taxon>
        <taxon>Mycenaceae</taxon>
        <taxon>Favolaschia</taxon>
    </lineage>
</organism>
<feature type="region of interest" description="Disordered" evidence="1">
    <location>
        <begin position="497"/>
        <end position="528"/>
    </location>
</feature>
<gene>
    <name evidence="2" type="ORF">R3P38DRAFT_3212272</name>
</gene>
<dbReference type="Proteomes" id="UP001362999">
    <property type="component" value="Unassembled WGS sequence"/>
</dbReference>
<dbReference type="AlphaFoldDB" id="A0AAW0ADK9"/>
<reference evidence="2 3" key="1">
    <citation type="journal article" date="2024" name="J Genomics">
        <title>Draft genome sequencing and assembly of Favolaschia claudopus CIRM-BRFM 2984 isolated from oak limbs.</title>
        <authorList>
            <person name="Navarro D."/>
            <person name="Drula E."/>
            <person name="Chaduli D."/>
            <person name="Cazenave R."/>
            <person name="Ahrendt S."/>
            <person name="Wang J."/>
            <person name="Lipzen A."/>
            <person name="Daum C."/>
            <person name="Barry K."/>
            <person name="Grigoriev I.V."/>
            <person name="Favel A."/>
            <person name="Rosso M.N."/>
            <person name="Martin F."/>
        </authorList>
    </citation>
    <scope>NUCLEOTIDE SEQUENCE [LARGE SCALE GENOMIC DNA]</scope>
    <source>
        <strain evidence="2 3">CIRM-BRFM 2984</strain>
    </source>
</reference>
<feature type="region of interest" description="Disordered" evidence="1">
    <location>
        <begin position="1"/>
        <end position="77"/>
    </location>
</feature>
<feature type="region of interest" description="Disordered" evidence="1">
    <location>
        <begin position="224"/>
        <end position="249"/>
    </location>
</feature>
<evidence type="ECO:0000256" key="1">
    <source>
        <dbReference type="SAM" id="MobiDB-lite"/>
    </source>
</evidence>
<sequence length="559" mass="61368">MPVKKATTEPTRRSTRNTVTTVAKRKRVTKARVGPGRDSVVLPKDVEPDTPEPEDPASPSQTPSPPPRPKPKALPTAHIAPGRYHHANGLPAPPVTPVPSFVPARSAARSFLARSFAPLPAPPLVRAPATHLFDLCACSLAPPANRSHRATRSFATPLARLPPTHWFATHTFASSLPAAFPLARSPRLPPRQLLDSRLTISTTVKRDRHIRSERPLVSLYPPARSFAHTTPRSPTPHSPSYHQTGSSLTRTPTHLFPSAMLRWCWLVRPSTPPRSFVPPARRRRARYHQTTSIHTLTPPFRRPIHPPLHARSFSPTPTPSPPPPLAPLTYMPTTHERMPHLTHTRTCASRRRTPTPASASALAAAAATAAPAPRNVRITARSAHGGRANSRPHLRTRPRCQICAPRPVIIHLRPRVTIRTCALRGRRTRSLPPYSAFAYANPSPHSHSTPFALTIAHLHPPPYPPPHCRTHPNPNHHHSRTYIPLPRSPAHRTTAPVPIVAPRNKPNLHPRTPPPYSYPDPTSARPSVPPTLPHFRTSAPTCPSSMPAFACPAALTAYL</sequence>
<evidence type="ECO:0000313" key="2">
    <source>
        <dbReference type="EMBL" id="KAK7007299.1"/>
    </source>
</evidence>
<feature type="compositionally biased region" description="Basic and acidic residues" evidence="1">
    <location>
        <begin position="1"/>
        <end position="12"/>
    </location>
</feature>
<proteinExistence type="predicted"/>